<name>A0ABS6BCP0_9NOCA</name>
<dbReference type="NCBIfam" id="NF047839">
    <property type="entry name" value="PspM_Rv2743c"/>
    <property type="match status" value="1"/>
</dbReference>
<organism evidence="2 3">
    <name type="scientific">Nocardia albiluteola</name>
    <dbReference type="NCBI Taxonomy" id="2842303"/>
    <lineage>
        <taxon>Bacteria</taxon>
        <taxon>Bacillati</taxon>
        <taxon>Actinomycetota</taxon>
        <taxon>Actinomycetes</taxon>
        <taxon>Mycobacteriales</taxon>
        <taxon>Nocardiaceae</taxon>
        <taxon>Nocardia</taxon>
    </lineage>
</organism>
<feature type="transmembrane region" description="Helical" evidence="1">
    <location>
        <begin position="62"/>
        <end position="80"/>
    </location>
</feature>
<evidence type="ECO:0000313" key="3">
    <source>
        <dbReference type="Proteomes" id="UP000733379"/>
    </source>
</evidence>
<keyword evidence="1" id="KW-0472">Membrane</keyword>
<evidence type="ECO:0000256" key="1">
    <source>
        <dbReference type="SAM" id="Phobius"/>
    </source>
</evidence>
<comment type="caution">
    <text evidence="2">The sequence shown here is derived from an EMBL/GenBank/DDBJ whole genome shotgun (WGS) entry which is preliminary data.</text>
</comment>
<dbReference type="EMBL" id="JAHKNI010000019">
    <property type="protein sequence ID" value="MBU3067180.1"/>
    <property type="molecule type" value="Genomic_DNA"/>
</dbReference>
<proteinExistence type="predicted"/>
<reference evidence="2 3" key="1">
    <citation type="submission" date="2021-06" db="EMBL/GenBank/DDBJ databases">
        <title>Actinomycetes sequencing.</title>
        <authorList>
            <person name="Shan Q."/>
        </authorList>
    </citation>
    <scope>NUCLEOTIDE SEQUENCE [LARGE SCALE GENOMIC DNA]</scope>
    <source>
        <strain evidence="2 3">NEAU-G5</strain>
    </source>
</reference>
<dbReference type="Pfam" id="PF25587">
    <property type="entry name" value="Rv2743c"/>
    <property type="match status" value="1"/>
</dbReference>
<keyword evidence="3" id="KW-1185">Reference proteome</keyword>
<gene>
    <name evidence="2" type="ORF">KO481_37380</name>
</gene>
<evidence type="ECO:0000313" key="2">
    <source>
        <dbReference type="EMBL" id="MBU3067180.1"/>
    </source>
</evidence>
<keyword evidence="1" id="KW-1133">Transmembrane helix</keyword>
<protein>
    <submittedName>
        <fullName evidence="2">Uncharacterized protein</fullName>
    </submittedName>
</protein>
<sequence length="253" mass="27098">MPDTLREVGEHAMHAVRSWAEPRERELRRRRRARRRTLRWGTASGITAAGTAGLVILAAPAWAVIIVGGGAVVMVTGAAVTTRRYLVMRRNPLPQAAFVPRKLPPVRSITREPVARLVRAEEAFHTLAAQIVRGRRLPEEDLADTVETAASSAAALHALAADVVAMEKAAEVVARGSVAPAADMSAPLRAGAARLSAGIAEYELLVAAASRILAAPESDTAPTEFDMDLLNLRDCADRLDGWAQALADLAERR</sequence>
<feature type="transmembrane region" description="Helical" evidence="1">
    <location>
        <begin position="37"/>
        <end position="56"/>
    </location>
</feature>
<keyword evidence="1" id="KW-0812">Transmembrane</keyword>
<dbReference type="InterPro" id="IPR057952">
    <property type="entry name" value="Rv2743c-like"/>
</dbReference>
<accession>A0ABS6BCP0</accession>
<dbReference type="Proteomes" id="UP000733379">
    <property type="component" value="Unassembled WGS sequence"/>
</dbReference>